<proteinExistence type="predicted"/>
<dbReference type="EMBL" id="BMAW01041743">
    <property type="protein sequence ID" value="GFS30530.1"/>
    <property type="molecule type" value="Genomic_DNA"/>
</dbReference>
<comment type="caution">
    <text evidence="2">The sequence shown here is derived from an EMBL/GenBank/DDBJ whole genome shotgun (WGS) entry which is preliminary data.</text>
</comment>
<feature type="region of interest" description="Disordered" evidence="1">
    <location>
        <begin position="21"/>
        <end position="57"/>
    </location>
</feature>
<sequence length="183" mass="21086">MIRWFAFSVSTHPYSGTSVIPHSRDRKLHKSTTLQSNTPSLRLLQPSRGAGIDENSRPTIISQPKLLGCLTPTRNRRPKSLKWVRPPRNDYLSKGTETFYKFYSQDQKRIKSLIWGEDLRDIEFEATESLEAKPQRPRVIQFEKDISSPATRVKSADVSDVTHLETQESSWAPRRFGSLTERD</sequence>
<evidence type="ECO:0000256" key="1">
    <source>
        <dbReference type="SAM" id="MobiDB-lite"/>
    </source>
</evidence>
<reference evidence="2" key="1">
    <citation type="submission" date="2020-08" db="EMBL/GenBank/DDBJ databases">
        <title>Multicomponent nature underlies the extraordinary mechanical properties of spider dragline silk.</title>
        <authorList>
            <person name="Kono N."/>
            <person name="Nakamura H."/>
            <person name="Mori M."/>
            <person name="Yoshida Y."/>
            <person name="Ohtoshi R."/>
            <person name="Malay A.D."/>
            <person name="Moran D.A.P."/>
            <person name="Tomita M."/>
            <person name="Numata K."/>
            <person name="Arakawa K."/>
        </authorList>
    </citation>
    <scope>NUCLEOTIDE SEQUENCE</scope>
</reference>
<accession>A0A8X6M5Z5</accession>
<dbReference type="AlphaFoldDB" id="A0A8X6M5Z5"/>
<organism evidence="2 3">
    <name type="scientific">Nephila pilipes</name>
    <name type="common">Giant wood spider</name>
    <name type="synonym">Nephila maculata</name>
    <dbReference type="NCBI Taxonomy" id="299642"/>
    <lineage>
        <taxon>Eukaryota</taxon>
        <taxon>Metazoa</taxon>
        <taxon>Ecdysozoa</taxon>
        <taxon>Arthropoda</taxon>
        <taxon>Chelicerata</taxon>
        <taxon>Arachnida</taxon>
        <taxon>Araneae</taxon>
        <taxon>Araneomorphae</taxon>
        <taxon>Entelegynae</taxon>
        <taxon>Araneoidea</taxon>
        <taxon>Nephilidae</taxon>
        <taxon>Nephila</taxon>
    </lineage>
</organism>
<evidence type="ECO:0000313" key="2">
    <source>
        <dbReference type="EMBL" id="GFS30530.1"/>
    </source>
</evidence>
<protein>
    <submittedName>
        <fullName evidence="2">Uncharacterized protein</fullName>
    </submittedName>
</protein>
<name>A0A8X6M5Z5_NEPPI</name>
<feature type="compositionally biased region" description="Polar residues" evidence="1">
    <location>
        <begin position="31"/>
        <end position="40"/>
    </location>
</feature>
<gene>
    <name evidence="2" type="ORF">NPIL_137251</name>
</gene>
<keyword evidence="3" id="KW-1185">Reference proteome</keyword>
<evidence type="ECO:0000313" key="3">
    <source>
        <dbReference type="Proteomes" id="UP000887013"/>
    </source>
</evidence>
<dbReference type="Proteomes" id="UP000887013">
    <property type="component" value="Unassembled WGS sequence"/>
</dbReference>